<proteinExistence type="predicted"/>
<dbReference type="EMBL" id="FOAJ01000010">
    <property type="protein sequence ID" value="SEL61998.1"/>
    <property type="molecule type" value="Genomic_DNA"/>
</dbReference>
<reference evidence="2" key="1">
    <citation type="submission" date="2016-10" db="EMBL/GenBank/DDBJ databases">
        <authorList>
            <person name="Varghese N."/>
            <person name="Submissions S."/>
        </authorList>
    </citation>
    <scope>NUCLEOTIDE SEQUENCE [LARGE SCALE GENOMIC DNA]</scope>
    <source>
        <strain evidence="2">LMG 26416</strain>
    </source>
</reference>
<organism evidence="1 2">
    <name type="scientific">Paraburkholderia caballeronis</name>
    <dbReference type="NCBI Taxonomy" id="416943"/>
    <lineage>
        <taxon>Bacteria</taxon>
        <taxon>Pseudomonadati</taxon>
        <taxon>Pseudomonadota</taxon>
        <taxon>Betaproteobacteria</taxon>
        <taxon>Burkholderiales</taxon>
        <taxon>Burkholderiaceae</taxon>
        <taxon>Paraburkholderia</taxon>
    </lineage>
</organism>
<name>A0A1H7RPR6_9BURK</name>
<gene>
    <name evidence="1" type="ORF">SAMN05192542_110119</name>
</gene>
<evidence type="ECO:0000313" key="1">
    <source>
        <dbReference type="EMBL" id="SEL61998.1"/>
    </source>
</evidence>
<dbReference type="Proteomes" id="UP000199120">
    <property type="component" value="Unassembled WGS sequence"/>
</dbReference>
<accession>A0A1H7RPR6</accession>
<keyword evidence="2" id="KW-1185">Reference proteome</keyword>
<sequence length="135" mass="14841">MLTVAACASSVPPDEFRRTEQKLEAARIVASLSCSTPRDCDTRWTHTRDFIDQHSATRVESADASTIETGEPHQYGVASLRAERTVSDGVTIIRLKGICRGMYDTDGGPGPLYRECAQRLYDAALDFRRSMGAAQ</sequence>
<dbReference type="AlphaFoldDB" id="A0A1H7RPR6"/>
<protein>
    <submittedName>
        <fullName evidence="1">Uncharacterized protein</fullName>
    </submittedName>
</protein>
<evidence type="ECO:0000313" key="2">
    <source>
        <dbReference type="Proteomes" id="UP000199120"/>
    </source>
</evidence>